<dbReference type="EMBL" id="BAAAYN010000070">
    <property type="protein sequence ID" value="GAA3397697.1"/>
    <property type="molecule type" value="Genomic_DNA"/>
</dbReference>
<dbReference type="Gene3D" id="2.60.98.20">
    <property type="entry name" value="Flagellar hook protein FlgE"/>
    <property type="match status" value="1"/>
</dbReference>
<dbReference type="InterPro" id="IPR053967">
    <property type="entry name" value="LlgE_F_G-like_D1"/>
</dbReference>
<evidence type="ECO:0000259" key="6">
    <source>
        <dbReference type="Pfam" id="PF00460"/>
    </source>
</evidence>
<organism evidence="10 11">
    <name type="scientific">Cryptosporangium minutisporangium</name>
    <dbReference type="NCBI Taxonomy" id="113569"/>
    <lineage>
        <taxon>Bacteria</taxon>
        <taxon>Bacillati</taxon>
        <taxon>Actinomycetota</taxon>
        <taxon>Actinomycetes</taxon>
        <taxon>Cryptosporangiales</taxon>
        <taxon>Cryptosporangiaceae</taxon>
        <taxon>Cryptosporangium</taxon>
    </lineage>
</organism>
<evidence type="ECO:0000256" key="1">
    <source>
        <dbReference type="ARBA" id="ARBA00004117"/>
    </source>
</evidence>
<comment type="similarity">
    <text evidence="2 5">Belongs to the flagella basal body rod proteins family.</text>
</comment>
<dbReference type="NCBIfam" id="TIGR03506">
    <property type="entry name" value="FlgEFG_subfam"/>
    <property type="match status" value="1"/>
</dbReference>
<dbReference type="Pfam" id="PF06429">
    <property type="entry name" value="Flg_bbr_C"/>
    <property type="match status" value="1"/>
</dbReference>
<evidence type="ECO:0000313" key="10">
    <source>
        <dbReference type="EMBL" id="GAA3397697.1"/>
    </source>
</evidence>
<dbReference type="RefSeq" id="WP_345733429.1">
    <property type="nucleotide sequence ID" value="NZ_BAAAYN010000070.1"/>
</dbReference>
<name>A0ABP6TAP6_9ACTN</name>
<protein>
    <recommendedName>
        <fullName evidence="3 5">Flagellar hook protein FlgE</fullName>
    </recommendedName>
</protein>
<keyword evidence="11" id="KW-1185">Reference proteome</keyword>
<evidence type="ECO:0000256" key="4">
    <source>
        <dbReference type="ARBA" id="ARBA00023143"/>
    </source>
</evidence>
<sequence>MLRSLFSGISGLRAHQQMMDVTGNNIANVNTAGFKSSQAVFQDTLNQMLKSPAAPQGVVQGGTNPAQVGLGVQLAGISTNFTQGSAQTTGRSTDLMITGDGFFTVKTGEETLYTRSGSFSFDADGALVTNDGARVQGWVANDAGEIPSNTTPTDLALPISTLLSPSQTTEVSFAGNLPSDAEEGTVITPSLTVYDGSGNPSELTLTLTKGATTDTWAVDMSDGSSVDYNASTITFAEDGSILTPDPAELTFPATAGDITVDISGLTNYAGTTTVAPQKQDGYAMGSLQGFSITKDGQLVGSFTNGLRKPLGQIALAGFNNAAGLEKAGGSMFRSTVNSGVPQLGTPGGGSRGSIMGGTLEMSNVDLASEFTNLIIAQRGFQANSKIISTSDELLNDLINLKR</sequence>
<evidence type="ECO:0000259" key="7">
    <source>
        <dbReference type="Pfam" id="PF06429"/>
    </source>
</evidence>
<evidence type="ECO:0000259" key="8">
    <source>
        <dbReference type="Pfam" id="PF07559"/>
    </source>
</evidence>
<feature type="domain" description="Flagellar hook protein FlgE D2" evidence="8">
    <location>
        <begin position="178"/>
        <end position="282"/>
    </location>
</feature>
<evidence type="ECO:0000256" key="2">
    <source>
        <dbReference type="ARBA" id="ARBA00009677"/>
    </source>
</evidence>
<comment type="function">
    <text evidence="5">A flexible structure which links the flagellar filament to the drive apparatus in the basal body.</text>
</comment>
<dbReference type="Pfam" id="PF22692">
    <property type="entry name" value="LlgE_F_G_D1"/>
    <property type="match status" value="1"/>
</dbReference>
<dbReference type="InterPro" id="IPR001444">
    <property type="entry name" value="Flag_bb_rod_N"/>
</dbReference>
<keyword evidence="10" id="KW-0966">Cell projection</keyword>
<dbReference type="InterPro" id="IPR010930">
    <property type="entry name" value="Flg_bb/hook_C_dom"/>
</dbReference>
<dbReference type="Pfam" id="PF00460">
    <property type="entry name" value="Flg_bb_rod"/>
    <property type="match status" value="1"/>
</dbReference>
<dbReference type="SUPFAM" id="SSF117143">
    <property type="entry name" value="Flagellar hook protein flgE"/>
    <property type="match status" value="1"/>
</dbReference>
<keyword evidence="10" id="KW-0969">Cilium</keyword>
<accession>A0ABP6TAP6</accession>
<dbReference type="InterPro" id="IPR020013">
    <property type="entry name" value="Flagellar_FlgE/F/G"/>
</dbReference>
<dbReference type="InterPro" id="IPR011491">
    <property type="entry name" value="FlgE_D2"/>
</dbReference>
<gene>
    <name evidence="10" type="primary">flgE</name>
    <name evidence="10" type="ORF">GCM10020369_78710</name>
</gene>
<dbReference type="Pfam" id="PF07559">
    <property type="entry name" value="FlgE_D2"/>
    <property type="match status" value="1"/>
</dbReference>
<evidence type="ECO:0000256" key="3">
    <source>
        <dbReference type="ARBA" id="ARBA00019015"/>
    </source>
</evidence>
<feature type="domain" description="Flagellar basal-body/hook protein C-terminal" evidence="7">
    <location>
        <begin position="356"/>
        <end position="400"/>
    </location>
</feature>
<evidence type="ECO:0000313" key="11">
    <source>
        <dbReference type="Proteomes" id="UP001501676"/>
    </source>
</evidence>
<dbReference type="PANTHER" id="PTHR30435:SF1">
    <property type="entry name" value="FLAGELLAR HOOK PROTEIN FLGE"/>
    <property type="match status" value="1"/>
</dbReference>
<reference evidence="11" key="1">
    <citation type="journal article" date="2019" name="Int. J. Syst. Evol. Microbiol.">
        <title>The Global Catalogue of Microorganisms (GCM) 10K type strain sequencing project: providing services to taxonomists for standard genome sequencing and annotation.</title>
        <authorList>
            <consortium name="The Broad Institute Genomics Platform"/>
            <consortium name="The Broad Institute Genome Sequencing Center for Infectious Disease"/>
            <person name="Wu L."/>
            <person name="Ma J."/>
        </authorList>
    </citation>
    <scope>NUCLEOTIDE SEQUENCE [LARGE SCALE GENOMIC DNA]</scope>
    <source>
        <strain evidence="11">JCM 9458</strain>
    </source>
</reference>
<feature type="domain" description="Flagellar hook protein FlgE/F/G-like D1" evidence="9">
    <location>
        <begin position="96"/>
        <end position="151"/>
    </location>
</feature>
<evidence type="ECO:0000259" key="9">
    <source>
        <dbReference type="Pfam" id="PF22692"/>
    </source>
</evidence>
<proteinExistence type="inferred from homology"/>
<comment type="subcellular location">
    <subcellularLocation>
        <location evidence="1 5">Bacterial flagellum basal body</location>
    </subcellularLocation>
</comment>
<keyword evidence="4 5" id="KW-0975">Bacterial flagellum</keyword>
<dbReference type="InterPro" id="IPR037925">
    <property type="entry name" value="FlgE/F/G-like"/>
</dbReference>
<feature type="domain" description="Flagellar basal body rod protein N-terminal" evidence="6">
    <location>
        <begin position="8"/>
        <end position="35"/>
    </location>
</feature>
<dbReference type="InterPro" id="IPR037058">
    <property type="entry name" value="Falgellar_hook_FlgE_sf"/>
</dbReference>
<dbReference type="PANTHER" id="PTHR30435">
    <property type="entry name" value="FLAGELLAR PROTEIN"/>
    <property type="match status" value="1"/>
</dbReference>
<evidence type="ECO:0000256" key="5">
    <source>
        <dbReference type="RuleBase" id="RU362116"/>
    </source>
</evidence>
<dbReference type="Proteomes" id="UP001501676">
    <property type="component" value="Unassembled WGS sequence"/>
</dbReference>
<comment type="caution">
    <text evidence="10">The sequence shown here is derived from an EMBL/GenBank/DDBJ whole genome shotgun (WGS) entry which is preliminary data.</text>
</comment>
<keyword evidence="10" id="KW-0282">Flagellum</keyword>